<proteinExistence type="predicted"/>
<dbReference type="EMBL" id="JANHOH010000001">
    <property type="protein sequence ID" value="MCQ6957610.1"/>
    <property type="molecule type" value="Genomic_DNA"/>
</dbReference>
<accession>A0ABT1SZ33</accession>
<evidence type="ECO:0000313" key="2">
    <source>
        <dbReference type="Proteomes" id="UP001204376"/>
    </source>
</evidence>
<gene>
    <name evidence="1" type="ORF">NPE20_06570</name>
</gene>
<reference evidence="1 2" key="1">
    <citation type="submission" date="2022-07" db="EMBL/GenBank/DDBJ databases">
        <title>Mucilaginibacter sp. JC4.</title>
        <authorList>
            <person name="Le V."/>
            <person name="Ko S.-R."/>
            <person name="Ahn C.-Y."/>
            <person name="Oh H.-M."/>
        </authorList>
    </citation>
    <scope>NUCLEOTIDE SEQUENCE [LARGE SCALE GENOMIC DNA]</scope>
    <source>
        <strain evidence="1 2">JC4</strain>
    </source>
</reference>
<comment type="caution">
    <text evidence="1">The sequence shown here is derived from an EMBL/GenBank/DDBJ whole genome shotgun (WGS) entry which is preliminary data.</text>
</comment>
<keyword evidence="2" id="KW-1185">Reference proteome</keyword>
<sequence>MAYQEEDIDFDRLDWKQFEELCYDLLVRFRFHTMAWSQGRADHSRDMKPGARLPTASLPLIPKNGSSNVNGIA</sequence>
<evidence type="ECO:0000313" key="1">
    <source>
        <dbReference type="EMBL" id="MCQ6957610.1"/>
    </source>
</evidence>
<organism evidence="1 2">
    <name type="scientific">Mucilaginibacter aquariorum</name>
    <dbReference type="NCBI Taxonomy" id="2967225"/>
    <lineage>
        <taxon>Bacteria</taxon>
        <taxon>Pseudomonadati</taxon>
        <taxon>Bacteroidota</taxon>
        <taxon>Sphingobacteriia</taxon>
        <taxon>Sphingobacteriales</taxon>
        <taxon>Sphingobacteriaceae</taxon>
        <taxon>Mucilaginibacter</taxon>
    </lineage>
</organism>
<name>A0ABT1SZ33_9SPHI</name>
<protein>
    <submittedName>
        <fullName evidence="1">Uncharacterized protein</fullName>
    </submittedName>
</protein>
<dbReference type="Proteomes" id="UP001204376">
    <property type="component" value="Unassembled WGS sequence"/>
</dbReference>